<sequence length="530" mass="61146">MSKLYRERHSLLQDENSDEESLISNTSPKFQRRFYYSSSGRASAQVIGAASIIKRWPDHLTTLLTYWWLGLGMIAVLVFITYNTILAVAALPPSHPKPLKTLNSQLNFISRSHENSEDRNIYMHVFVNCYEDLKINDYMPYIETFLKKYPNFTYNFIVVINDASNDAIEDLSDELKNELALNSLWNEKENSDVQLFNKKYPQVISLSKYMDESPLKKYWRRLPKQFIGFLTRCIAIWNKGGIALDPIILTPKSPNPMYIEKLEQILSSGNLKVKKTHTSKKLLRKPKKKVNNIQDIINTLENEDNVNSIEENMIEAENIDNVYKVKNPYKNKIKRNIKLADHKNDNKSETYDKIYENNPHKLKNENDYLSLTSKENEKQAFEDTTTKQGLLPMFLKYLFHQEPTIFKKYSLSTKNITKNDTHDDISNSLVTSSPILNTSRDMIPNTQSIDIYNKISINNNHNKSGALLTLDLEANLIATETPCHAFIGTIFSNVIHYTNEESIRDLIITELSLFCKGTLSSCKGIEVILL</sequence>
<organism evidence="3 4">
    <name type="scientific">Brenthis ino</name>
    <name type="common">lesser marbled fritillary</name>
    <dbReference type="NCBI Taxonomy" id="405034"/>
    <lineage>
        <taxon>Eukaryota</taxon>
        <taxon>Metazoa</taxon>
        <taxon>Ecdysozoa</taxon>
        <taxon>Arthropoda</taxon>
        <taxon>Hexapoda</taxon>
        <taxon>Insecta</taxon>
        <taxon>Pterygota</taxon>
        <taxon>Neoptera</taxon>
        <taxon>Endopterygota</taxon>
        <taxon>Lepidoptera</taxon>
        <taxon>Glossata</taxon>
        <taxon>Ditrysia</taxon>
        <taxon>Papilionoidea</taxon>
        <taxon>Nymphalidae</taxon>
        <taxon>Heliconiinae</taxon>
        <taxon>Argynnini</taxon>
        <taxon>Brenthis</taxon>
    </lineage>
</organism>
<evidence type="ECO:0000313" key="3">
    <source>
        <dbReference type="EMBL" id="CAH0723387.1"/>
    </source>
</evidence>
<gene>
    <name evidence="3" type="ORF">BINO364_LOCUS9225</name>
</gene>
<feature type="region of interest" description="Disordered" evidence="1">
    <location>
        <begin position="1"/>
        <end position="22"/>
    </location>
</feature>
<protein>
    <submittedName>
        <fullName evidence="3">Uncharacterized protein</fullName>
    </submittedName>
</protein>
<keyword evidence="2" id="KW-0472">Membrane</keyword>
<evidence type="ECO:0000256" key="2">
    <source>
        <dbReference type="SAM" id="Phobius"/>
    </source>
</evidence>
<dbReference type="OrthoDB" id="7214977at2759"/>
<name>A0A8J9W147_9NEOP</name>
<proteinExistence type="predicted"/>
<dbReference type="Proteomes" id="UP000838878">
    <property type="component" value="Chromosome 3"/>
</dbReference>
<evidence type="ECO:0000313" key="4">
    <source>
        <dbReference type="Proteomes" id="UP000838878"/>
    </source>
</evidence>
<feature type="non-terminal residue" evidence="3">
    <location>
        <position position="530"/>
    </location>
</feature>
<dbReference type="EMBL" id="OV170223">
    <property type="protein sequence ID" value="CAH0723387.1"/>
    <property type="molecule type" value="Genomic_DNA"/>
</dbReference>
<evidence type="ECO:0000256" key="1">
    <source>
        <dbReference type="SAM" id="MobiDB-lite"/>
    </source>
</evidence>
<keyword evidence="4" id="KW-1185">Reference proteome</keyword>
<feature type="compositionally biased region" description="Basic and acidic residues" evidence="1">
    <location>
        <begin position="1"/>
        <end position="12"/>
    </location>
</feature>
<keyword evidence="2" id="KW-0812">Transmembrane</keyword>
<keyword evidence="2" id="KW-1133">Transmembrane helix</keyword>
<dbReference type="AlphaFoldDB" id="A0A8J9W147"/>
<accession>A0A8J9W147</accession>
<reference evidence="3" key="1">
    <citation type="submission" date="2021-12" db="EMBL/GenBank/DDBJ databases">
        <authorList>
            <person name="Martin H S."/>
        </authorList>
    </citation>
    <scope>NUCLEOTIDE SEQUENCE</scope>
</reference>
<feature type="transmembrane region" description="Helical" evidence="2">
    <location>
        <begin position="65"/>
        <end position="91"/>
    </location>
</feature>